<dbReference type="Gene3D" id="3.40.630.10">
    <property type="entry name" value="Zn peptidases"/>
    <property type="match status" value="1"/>
</dbReference>
<sequence length="392" mass="43135">MSKIQEQSTAIQQVMNDVISWRQYLHENPELSFNEYETSAFIFKTLSTFPNLELSKPTKTSIVARLIGNEPGKVIAFRADMDALPIQEEVDLPYASKVPDVMHACGHDAHTAILLGVAKILSKQQHKIKGEIRFIFQHAEEVLPGGASEMVAANVMDGVDGILGLHVFSMLPTGKIGFCPGYFTANSDTFEIDVIGKGGHSSQPEDSINPILIGSQIVNSLHQIIPQKIAAKEQAVLAVTEFNGGAAKNIIPERIVIGGGVRTYSRSVREEIARQIEVNVKNIVASHEADYNLEFTYGYDSVYNDEQIIATIEEVVKKEMGAEYILHVPPFMGGEDFSAYLSKAPGVFLGIGAGFEDETLNYPHHHPKFQINEDALEIGVKVFVHTAKKLNM</sequence>
<evidence type="ECO:0000256" key="1">
    <source>
        <dbReference type="ARBA" id="ARBA00022801"/>
    </source>
</evidence>
<accession>W4F444</accession>
<dbReference type="PANTHER" id="PTHR11014">
    <property type="entry name" value="PEPTIDASE M20 FAMILY MEMBER"/>
    <property type="match status" value="1"/>
</dbReference>
<dbReference type="InterPro" id="IPR011650">
    <property type="entry name" value="Peptidase_M20_dimer"/>
</dbReference>
<dbReference type="NCBIfam" id="TIGR01891">
    <property type="entry name" value="amidohydrolases"/>
    <property type="match status" value="1"/>
</dbReference>
<dbReference type="Proteomes" id="UP000019062">
    <property type="component" value="Unassembled WGS sequence"/>
</dbReference>
<dbReference type="SUPFAM" id="SSF53187">
    <property type="entry name" value="Zn-dependent exopeptidases"/>
    <property type="match status" value="1"/>
</dbReference>
<keyword evidence="2" id="KW-0479">Metal-binding</keyword>
<dbReference type="EMBL" id="ASQA01000013">
    <property type="protein sequence ID" value="ETT86831.1"/>
    <property type="molecule type" value="Genomic_DNA"/>
</dbReference>
<comment type="cofactor">
    <cofactor evidence="2">
        <name>Mn(2+)</name>
        <dbReference type="ChEBI" id="CHEBI:29035"/>
    </cofactor>
    <text evidence="2">The Mn(2+) ion enhances activity.</text>
</comment>
<dbReference type="Pfam" id="PF07687">
    <property type="entry name" value="M20_dimer"/>
    <property type="match status" value="1"/>
</dbReference>
<dbReference type="PIRSF" id="PIRSF005962">
    <property type="entry name" value="Pept_M20D_amidohydro"/>
    <property type="match status" value="1"/>
</dbReference>
<dbReference type="eggNOG" id="COG1473">
    <property type="taxonomic scope" value="Bacteria"/>
</dbReference>
<evidence type="ECO:0000313" key="4">
    <source>
        <dbReference type="EMBL" id="ETT86831.1"/>
    </source>
</evidence>
<dbReference type="GO" id="GO:0019877">
    <property type="term" value="P:diaminopimelate biosynthetic process"/>
    <property type="evidence" value="ECO:0007669"/>
    <property type="project" value="UniProtKB-ARBA"/>
</dbReference>
<organism evidence="4 5">
    <name type="scientific">Viridibacillus arenosi FSL R5-213</name>
    <dbReference type="NCBI Taxonomy" id="1227360"/>
    <lineage>
        <taxon>Bacteria</taxon>
        <taxon>Bacillati</taxon>
        <taxon>Bacillota</taxon>
        <taxon>Bacilli</taxon>
        <taxon>Bacillales</taxon>
        <taxon>Caryophanaceae</taxon>
        <taxon>Viridibacillus</taxon>
    </lineage>
</organism>
<feature type="binding site" evidence="2">
    <location>
        <position position="141"/>
    </location>
    <ligand>
        <name>Mn(2+)</name>
        <dbReference type="ChEBI" id="CHEBI:29035"/>
        <label>2</label>
    </ligand>
</feature>
<dbReference type="PANTHER" id="PTHR11014:SF63">
    <property type="entry name" value="METALLOPEPTIDASE, PUTATIVE (AFU_ORTHOLOGUE AFUA_6G09600)-RELATED"/>
    <property type="match status" value="1"/>
</dbReference>
<dbReference type="GO" id="GO:0046872">
    <property type="term" value="F:metal ion binding"/>
    <property type="evidence" value="ECO:0007669"/>
    <property type="project" value="UniProtKB-KW"/>
</dbReference>
<dbReference type="SUPFAM" id="SSF55031">
    <property type="entry name" value="Bacterial exopeptidase dimerisation domain"/>
    <property type="match status" value="1"/>
</dbReference>
<dbReference type="RefSeq" id="WP_051448661.1">
    <property type="nucleotide sequence ID" value="NZ_ASQA01000013.1"/>
</dbReference>
<name>W4F444_9BACL</name>
<protein>
    <submittedName>
        <fullName evidence="4">Peptidase M20D family protein</fullName>
    </submittedName>
</protein>
<dbReference type="InterPro" id="IPR017439">
    <property type="entry name" value="Amidohydrolase"/>
</dbReference>
<evidence type="ECO:0000313" key="5">
    <source>
        <dbReference type="Proteomes" id="UP000019062"/>
    </source>
</evidence>
<evidence type="ECO:0000256" key="2">
    <source>
        <dbReference type="PIRSR" id="PIRSR005962-1"/>
    </source>
</evidence>
<feature type="binding site" evidence="2">
    <location>
        <position position="107"/>
    </location>
    <ligand>
        <name>Mn(2+)</name>
        <dbReference type="ChEBI" id="CHEBI:29035"/>
        <label>2</label>
    </ligand>
</feature>
<keyword evidence="5" id="KW-1185">Reference proteome</keyword>
<gene>
    <name evidence="4" type="ORF">C176_08962</name>
</gene>
<dbReference type="Pfam" id="PF01546">
    <property type="entry name" value="Peptidase_M20"/>
    <property type="match status" value="1"/>
</dbReference>
<feature type="binding site" evidence="2">
    <location>
        <position position="105"/>
    </location>
    <ligand>
        <name>Mn(2+)</name>
        <dbReference type="ChEBI" id="CHEBI:29035"/>
        <label>2</label>
    </ligand>
</feature>
<dbReference type="AlphaFoldDB" id="W4F444"/>
<evidence type="ECO:0000259" key="3">
    <source>
        <dbReference type="Pfam" id="PF07687"/>
    </source>
</evidence>
<proteinExistence type="predicted"/>
<feature type="binding site" evidence="2">
    <location>
        <position position="166"/>
    </location>
    <ligand>
        <name>Mn(2+)</name>
        <dbReference type="ChEBI" id="CHEBI:29035"/>
        <label>2</label>
    </ligand>
</feature>
<dbReference type="Gene3D" id="3.30.70.360">
    <property type="match status" value="1"/>
</dbReference>
<reference evidence="4 5" key="1">
    <citation type="journal article" date="2014" name="BMC Genomics">
        <title>Genomic comparison of sporeforming bacilli isolated from milk.</title>
        <authorList>
            <person name="Moreno Switt A.I."/>
            <person name="Andrus A.D."/>
            <person name="Ranieri M.L."/>
            <person name="Orsi R.H."/>
            <person name="Ivy R."/>
            <person name="den Bakker H.C."/>
            <person name="Martin N.H."/>
            <person name="Wiedmann M."/>
            <person name="Boor K.J."/>
        </authorList>
    </citation>
    <scope>NUCLEOTIDE SEQUENCE [LARGE SCALE GENOMIC DNA]</scope>
    <source>
        <strain evidence="4 5">FSL R5-213</strain>
    </source>
</reference>
<dbReference type="InterPro" id="IPR002933">
    <property type="entry name" value="Peptidase_M20"/>
</dbReference>
<comment type="caution">
    <text evidence="4">The sequence shown here is derived from an EMBL/GenBank/DDBJ whole genome shotgun (WGS) entry which is preliminary data.</text>
</comment>
<dbReference type="FunFam" id="3.30.70.360:FF:000001">
    <property type="entry name" value="N-acetyldiaminopimelate deacetylase"/>
    <property type="match status" value="1"/>
</dbReference>
<keyword evidence="1" id="KW-0378">Hydrolase</keyword>
<dbReference type="InterPro" id="IPR036264">
    <property type="entry name" value="Bact_exopeptidase_dim_dom"/>
</dbReference>
<keyword evidence="2" id="KW-0464">Manganese</keyword>
<feature type="binding site" evidence="2">
    <location>
        <position position="365"/>
    </location>
    <ligand>
        <name>Mn(2+)</name>
        <dbReference type="ChEBI" id="CHEBI:29035"/>
        <label>2</label>
    </ligand>
</feature>
<dbReference type="GO" id="GO:0050118">
    <property type="term" value="F:N-acetyldiaminopimelate deacetylase activity"/>
    <property type="evidence" value="ECO:0007669"/>
    <property type="project" value="UniProtKB-ARBA"/>
</dbReference>
<feature type="domain" description="Peptidase M20 dimerisation" evidence="3">
    <location>
        <begin position="186"/>
        <end position="283"/>
    </location>
</feature>